<proteinExistence type="predicted"/>
<reference evidence="2" key="2">
    <citation type="journal article" date="2023" name="IMA Fungus">
        <title>Comparative genomic study of the Penicillium genus elucidates a diverse pangenome and 15 lateral gene transfer events.</title>
        <authorList>
            <person name="Petersen C."/>
            <person name="Sorensen T."/>
            <person name="Nielsen M.R."/>
            <person name="Sondergaard T.E."/>
            <person name="Sorensen J.L."/>
            <person name="Fitzpatrick D.A."/>
            <person name="Frisvad J.C."/>
            <person name="Nielsen K.L."/>
        </authorList>
    </citation>
    <scope>NUCLEOTIDE SEQUENCE</scope>
    <source>
        <strain evidence="2">IBT 26290</strain>
    </source>
</reference>
<evidence type="ECO:0000256" key="1">
    <source>
        <dbReference type="SAM" id="MobiDB-lite"/>
    </source>
</evidence>
<organism evidence="2 3">
    <name type="scientific">Penicillium canariense</name>
    <dbReference type="NCBI Taxonomy" id="189055"/>
    <lineage>
        <taxon>Eukaryota</taxon>
        <taxon>Fungi</taxon>
        <taxon>Dikarya</taxon>
        <taxon>Ascomycota</taxon>
        <taxon>Pezizomycotina</taxon>
        <taxon>Eurotiomycetes</taxon>
        <taxon>Eurotiomycetidae</taxon>
        <taxon>Eurotiales</taxon>
        <taxon>Aspergillaceae</taxon>
        <taxon>Penicillium</taxon>
    </lineage>
</organism>
<dbReference type="RefSeq" id="XP_056538109.1">
    <property type="nucleotide sequence ID" value="XM_056692908.1"/>
</dbReference>
<evidence type="ECO:0000313" key="3">
    <source>
        <dbReference type="Proteomes" id="UP001149163"/>
    </source>
</evidence>
<dbReference type="OrthoDB" id="1919336at2759"/>
<dbReference type="Proteomes" id="UP001149163">
    <property type="component" value="Unassembled WGS sequence"/>
</dbReference>
<protein>
    <submittedName>
        <fullName evidence="2">Uncharacterized protein</fullName>
    </submittedName>
</protein>
<reference evidence="2" key="1">
    <citation type="submission" date="2022-11" db="EMBL/GenBank/DDBJ databases">
        <authorList>
            <person name="Petersen C."/>
        </authorList>
    </citation>
    <scope>NUCLEOTIDE SEQUENCE</scope>
    <source>
        <strain evidence="2">IBT 26290</strain>
    </source>
</reference>
<sequence>MAEEHRLRTMRGERRSAGSDPKHYIENAGATVPRGHVQPLRDTTGVGPQLYILGCHILLRQMTGAGIALGNLDLDQLIHQGMKGGPAPSNREGLLGQLLLLATTGVKDAFKFCF</sequence>
<dbReference type="AlphaFoldDB" id="A0A9W9HM98"/>
<evidence type="ECO:0000313" key="2">
    <source>
        <dbReference type="EMBL" id="KAJ5150336.1"/>
    </source>
</evidence>
<dbReference type="GeneID" id="81432084"/>
<gene>
    <name evidence="2" type="ORF">N7482_010794</name>
</gene>
<feature type="compositionally biased region" description="Basic and acidic residues" evidence="1">
    <location>
        <begin position="1"/>
        <end position="25"/>
    </location>
</feature>
<comment type="caution">
    <text evidence="2">The sequence shown here is derived from an EMBL/GenBank/DDBJ whole genome shotgun (WGS) entry which is preliminary data.</text>
</comment>
<name>A0A9W9HM98_9EURO</name>
<dbReference type="EMBL" id="JAPQKN010000009">
    <property type="protein sequence ID" value="KAJ5150336.1"/>
    <property type="molecule type" value="Genomic_DNA"/>
</dbReference>
<keyword evidence="3" id="KW-1185">Reference proteome</keyword>
<accession>A0A9W9HM98</accession>
<feature type="region of interest" description="Disordered" evidence="1">
    <location>
        <begin position="1"/>
        <end position="40"/>
    </location>
</feature>